<proteinExistence type="predicted"/>
<keyword evidence="2" id="KW-1185">Reference proteome</keyword>
<accession>A0AAW1XBW2</accession>
<protein>
    <submittedName>
        <fullName evidence="1">Uncharacterized protein</fullName>
    </submittedName>
</protein>
<sequence>MNSDDRARYFGRKALLLKLYSTHKPVVSLFLHRTPAVLTHYHGCNHAAASRSPILSQHSRALPLPWFPATPPSIIDHQEPSRIQTRTTSAGRKEIHSLGMALGVGV</sequence>
<dbReference type="AlphaFoldDB" id="A0AAW1XBW2"/>
<evidence type="ECO:0000313" key="1">
    <source>
        <dbReference type="EMBL" id="KAK9933804.1"/>
    </source>
</evidence>
<evidence type="ECO:0000313" key="2">
    <source>
        <dbReference type="Proteomes" id="UP001457282"/>
    </source>
</evidence>
<gene>
    <name evidence="1" type="ORF">M0R45_020979</name>
</gene>
<name>A0AAW1XBW2_RUBAR</name>
<dbReference type="EMBL" id="JBEDUW010000004">
    <property type="protein sequence ID" value="KAK9933804.1"/>
    <property type="molecule type" value="Genomic_DNA"/>
</dbReference>
<organism evidence="1 2">
    <name type="scientific">Rubus argutus</name>
    <name type="common">Southern blackberry</name>
    <dbReference type="NCBI Taxonomy" id="59490"/>
    <lineage>
        <taxon>Eukaryota</taxon>
        <taxon>Viridiplantae</taxon>
        <taxon>Streptophyta</taxon>
        <taxon>Embryophyta</taxon>
        <taxon>Tracheophyta</taxon>
        <taxon>Spermatophyta</taxon>
        <taxon>Magnoliopsida</taxon>
        <taxon>eudicotyledons</taxon>
        <taxon>Gunneridae</taxon>
        <taxon>Pentapetalae</taxon>
        <taxon>rosids</taxon>
        <taxon>fabids</taxon>
        <taxon>Rosales</taxon>
        <taxon>Rosaceae</taxon>
        <taxon>Rosoideae</taxon>
        <taxon>Rosoideae incertae sedis</taxon>
        <taxon>Rubus</taxon>
    </lineage>
</organism>
<dbReference type="Proteomes" id="UP001457282">
    <property type="component" value="Unassembled WGS sequence"/>
</dbReference>
<reference evidence="1 2" key="1">
    <citation type="journal article" date="2023" name="G3 (Bethesda)">
        <title>A chromosome-length genome assembly and annotation of blackberry (Rubus argutus, cv. 'Hillquist').</title>
        <authorList>
            <person name="Bruna T."/>
            <person name="Aryal R."/>
            <person name="Dudchenko O."/>
            <person name="Sargent D.J."/>
            <person name="Mead D."/>
            <person name="Buti M."/>
            <person name="Cavallini A."/>
            <person name="Hytonen T."/>
            <person name="Andres J."/>
            <person name="Pham M."/>
            <person name="Weisz D."/>
            <person name="Mascagni F."/>
            <person name="Usai G."/>
            <person name="Natali L."/>
            <person name="Bassil N."/>
            <person name="Fernandez G.E."/>
            <person name="Lomsadze A."/>
            <person name="Armour M."/>
            <person name="Olukolu B."/>
            <person name="Poorten T."/>
            <person name="Britton C."/>
            <person name="Davik J."/>
            <person name="Ashrafi H."/>
            <person name="Aiden E.L."/>
            <person name="Borodovsky M."/>
            <person name="Worthington M."/>
        </authorList>
    </citation>
    <scope>NUCLEOTIDE SEQUENCE [LARGE SCALE GENOMIC DNA]</scope>
    <source>
        <strain evidence="1">PI 553951</strain>
    </source>
</reference>
<comment type="caution">
    <text evidence="1">The sequence shown here is derived from an EMBL/GenBank/DDBJ whole genome shotgun (WGS) entry which is preliminary data.</text>
</comment>